<dbReference type="Proteomes" id="UP000199602">
    <property type="component" value="Unassembled WGS sequence"/>
</dbReference>
<accession>A0A1H0G9K0</accession>
<organism evidence="1 2">
    <name type="scientific">Desulfonauticus submarinus</name>
    <dbReference type="NCBI Taxonomy" id="206665"/>
    <lineage>
        <taxon>Bacteria</taxon>
        <taxon>Pseudomonadati</taxon>
        <taxon>Thermodesulfobacteriota</taxon>
        <taxon>Desulfovibrionia</taxon>
        <taxon>Desulfovibrionales</taxon>
        <taxon>Desulfonauticaceae</taxon>
        <taxon>Desulfonauticus</taxon>
    </lineage>
</organism>
<proteinExistence type="predicted"/>
<keyword evidence="2" id="KW-1185">Reference proteome</keyword>
<reference evidence="1 2" key="1">
    <citation type="submission" date="2016-10" db="EMBL/GenBank/DDBJ databases">
        <authorList>
            <person name="de Groot N.N."/>
        </authorList>
    </citation>
    <scope>NUCLEOTIDE SEQUENCE [LARGE SCALE GENOMIC DNA]</scope>
    <source>
        <strain evidence="1 2">DSM 15269</strain>
    </source>
</reference>
<evidence type="ECO:0000313" key="2">
    <source>
        <dbReference type="Proteomes" id="UP000199602"/>
    </source>
</evidence>
<name>A0A1H0G9K0_9BACT</name>
<gene>
    <name evidence="1" type="ORF">SAMN04488516_11716</name>
</gene>
<sequence>MKQDKDLCPECLHLVRFEIDEDDFFETDEGETITELKCPNCGADLEVFFELRAVLCLRPREE</sequence>
<dbReference type="AlphaFoldDB" id="A0A1H0G9K0"/>
<dbReference type="RefSeq" id="WP_092066545.1">
    <property type="nucleotide sequence ID" value="NZ_FNIN01000017.1"/>
</dbReference>
<dbReference type="EMBL" id="FNIN01000017">
    <property type="protein sequence ID" value="SDO03567.1"/>
    <property type="molecule type" value="Genomic_DNA"/>
</dbReference>
<evidence type="ECO:0000313" key="1">
    <source>
        <dbReference type="EMBL" id="SDO03567.1"/>
    </source>
</evidence>
<dbReference type="Gene3D" id="2.20.28.160">
    <property type="match status" value="1"/>
</dbReference>
<dbReference type="STRING" id="206665.SAMN04488516_11716"/>
<protein>
    <recommendedName>
        <fullName evidence="3">Lysine biosynthesis protein LysW</fullName>
    </recommendedName>
</protein>
<evidence type="ECO:0008006" key="3">
    <source>
        <dbReference type="Google" id="ProtNLM"/>
    </source>
</evidence>